<dbReference type="Proteomes" id="UP000180113">
    <property type="component" value="Unassembled WGS sequence"/>
</dbReference>
<dbReference type="AlphaFoldDB" id="A0AB73MI43"/>
<gene>
    <name evidence="1" type="ORF">BKG62_03335</name>
</gene>
<evidence type="ECO:0000313" key="1">
    <source>
        <dbReference type="EMBL" id="OHT55218.1"/>
    </source>
</evidence>
<proteinExistence type="predicted"/>
<organism evidence="1 2">
    <name type="scientific">Mycobacteroides chelonae</name>
    <name type="common">Mycobacterium chelonae</name>
    <dbReference type="NCBI Taxonomy" id="1774"/>
    <lineage>
        <taxon>Bacteria</taxon>
        <taxon>Bacillati</taxon>
        <taxon>Actinomycetota</taxon>
        <taxon>Actinomycetes</taxon>
        <taxon>Mycobacteriales</taxon>
        <taxon>Mycobacteriaceae</taxon>
        <taxon>Mycobacteroides</taxon>
    </lineage>
</organism>
<accession>A0AB73MI43</accession>
<reference evidence="1 2" key="1">
    <citation type="submission" date="2016-10" db="EMBL/GenBank/DDBJ databases">
        <title>Evaluation of Human, Animal and Environmental Mycobacterium chelonae Isolates by Core Genome Phylogenomic Analysis, Targeted Gene Comparison, and Anti-microbial Susceptibility Patterns: A Tale of Mistaken Identities.</title>
        <authorList>
            <person name="Fogelson S.B."/>
            <person name="Camus A.C."/>
            <person name="Lorenz W."/>
            <person name="Vasireddy R."/>
            <person name="Vasireddy S."/>
            <person name="Smith T."/>
            <person name="Brown-Elliott B.A."/>
            <person name="Wallace R.J.Jr."/>
            <person name="Hasan N.A."/>
            <person name="Reischl U."/>
            <person name="Sanchez S."/>
        </authorList>
    </citation>
    <scope>NUCLEOTIDE SEQUENCE [LARGE SCALE GENOMIC DNA]</scope>
    <source>
        <strain evidence="1 2">42895</strain>
    </source>
</reference>
<name>A0AB73MI43_MYCCH</name>
<protein>
    <submittedName>
        <fullName evidence="1">Uncharacterized protein</fullName>
    </submittedName>
</protein>
<sequence length="83" mass="8915">MTDQDATITFIPAPPGLTVLNVGEVYPIAALRVKQTADSVEVTPMILYPGKNFLVAVPADMAKYGMSADWTPKSTDKQLPGIH</sequence>
<dbReference type="RefSeq" id="WP_030095035.1">
    <property type="nucleotide sequence ID" value="NZ_JAPDRD010000001.1"/>
</dbReference>
<comment type="caution">
    <text evidence="1">The sequence shown here is derived from an EMBL/GenBank/DDBJ whole genome shotgun (WGS) entry which is preliminary data.</text>
</comment>
<evidence type="ECO:0000313" key="2">
    <source>
        <dbReference type="Proteomes" id="UP000180113"/>
    </source>
</evidence>
<dbReference type="EMBL" id="MLHW01000001">
    <property type="protein sequence ID" value="OHT55218.1"/>
    <property type="molecule type" value="Genomic_DNA"/>
</dbReference>